<dbReference type="OrthoDB" id="3927810at2759"/>
<feature type="compositionally biased region" description="Polar residues" evidence="1">
    <location>
        <begin position="902"/>
        <end position="911"/>
    </location>
</feature>
<feature type="compositionally biased region" description="Polar residues" evidence="1">
    <location>
        <begin position="125"/>
        <end position="135"/>
    </location>
</feature>
<feature type="region of interest" description="Disordered" evidence="1">
    <location>
        <begin position="721"/>
        <end position="854"/>
    </location>
</feature>
<feature type="compositionally biased region" description="Basic residues" evidence="1">
    <location>
        <begin position="917"/>
        <end position="929"/>
    </location>
</feature>
<feature type="compositionally biased region" description="Polar residues" evidence="1">
    <location>
        <begin position="240"/>
        <end position="283"/>
    </location>
</feature>
<keyword evidence="3" id="KW-1185">Reference proteome</keyword>
<sequence>MDPPTFVSGGESAKHDNQFSSLEDYFGRSGWWLEGAQALGSFFDQDVPIADTFDQRLDDLLERLEPLKVVEESQVSRNDEKSIEPSDMTANSVTLQLEQDPCPGERNEQGDKTHNDVEPQIHGAQKSQVSENQPEAATDLESRHEGSETLQFETRVPAQLDQLTQEQTTSQPSGDKVSQTVASGDTLLTSPDPFVITQPRESLASVSNDVSKSLSPSTQDRDIANRAVLAGTSGDREVTIPSSPVFGTTATSTRQTSHNSSTRGTSVVSDITSSFGPSSQKQPGIQIDTRLLLETSNRGSLINHTTGHRATSPVIVDDSHESEIDSAAPILIVQDIPSNDLDDNSKHSAIDSEADPTGIQAIKDELSDQHGLASIDDIPSHQPSDEPGQSSTSLETDPTGLQAIKDELSDQYGLITSPDSRIISLEDDVTVLHNPSSAPVSFFPPNSYSPLLNDHSLEAIETQVQPTYESPTNVADEPLQDTLGVQNLPAEPTALDSAPNHQQFVSHGFLTEAQMIKILADTPSPPPFSPLTPPLGFFNAIGVGQDTIGGAEPEEHKSSRIITVPSTLKLPFVKLTAVTHKKKHGVESGGTVLKAVRDTHTELAKELTQHPEDNMPAIATAVHKGKRKQEKSHEDEPTHKRRVSPIPEAEDPTTESIHDLGAKTAQGRSKIPVQKGRSKITTRSTHRDSPDDLALASPDELAHLPTSNPFVLQKGPFLLAKPKVNRATPRRSRAKNPSKDPTTTTTTATAPKTTRKGRGNMELAGLLESSPPRKAAEKAKVDVGGRLRSHQSDTSEPASILTSTPASALPASAPQPESIIQTADVPEEKTTATTATEAPPPKRQRLTGANPLGAQELSNLGTIIETRTRTRNATAELLNDFLTKATAKRVRKPAQKPAAVSSPFNLTSKSKGTPAAGRKKAPTKRKAPE</sequence>
<evidence type="ECO:0000313" key="3">
    <source>
        <dbReference type="Proteomes" id="UP000030641"/>
    </source>
</evidence>
<dbReference type="Proteomes" id="UP000030641">
    <property type="component" value="Unassembled WGS sequence"/>
</dbReference>
<feature type="region of interest" description="Disordered" evidence="1">
    <location>
        <begin position="622"/>
        <end position="695"/>
    </location>
</feature>
<organism evidence="2 3">
    <name type="scientific">Aureobasidium subglaciale (strain EXF-2481)</name>
    <name type="common">Aureobasidium pullulans var. subglaciale</name>
    <dbReference type="NCBI Taxonomy" id="1043005"/>
    <lineage>
        <taxon>Eukaryota</taxon>
        <taxon>Fungi</taxon>
        <taxon>Dikarya</taxon>
        <taxon>Ascomycota</taxon>
        <taxon>Pezizomycotina</taxon>
        <taxon>Dothideomycetes</taxon>
        <taxon>Dothideomycetidae</taxon>
        <taxon>Dothideales</taxon>
        <taxon>Saccotheciaceae</taxon>
        <taxon>Aureobasidium</taxon>
    </lineage>
</organism>
<dbReference type="HOGENOM" id="CLU_312819_0_0_1"/>
<accession>A0A074Y9S4</accession>
<dbReference type="EMBL" id="KL584769">
    <property type="protein sequence ID" value="KEQ92709.1"/>
    <property type="molecule type" value="Genomic_DNA"/>
</dbReference>
<dbReference type="AlphaFoldDB" id="A0A074Y9S4"/>
<dbReference type="GeneID" id="25372194"/>
<feature type="region of interest" description="Disordered" evidence="1">
    <location>
        <begin position="122"/>
        <end position="150"/>
    </location>
</feature>
<feature type="compositionally biased region" description="Low complexity" evidence="1">
    <location>
        <begin position="803"/>
        <end position="818"/>
    </location>
</feature>
<dbReference type="InParanoid" id="A0A074Y9S4"/>
<name>A0A074Y9S4_AURSE</name>
<feature type="region of interest" description="Disordered" evidence="1">
    <location>
        <begin position="335"/>
        <end position="355"/>
    </location>
</feature>
<feature type="compositionally biased region" description="Polar residues" evidence="1">
    <location>
        <begin position="387"/>
        <end position="396"/>
    </location>
</feature>
<reference evidence="2 3" key="1">
    <citation type="journal article" date="2014" name="BMC Genomics">
        <title>Genome sequencing of four Aureobasidium pullulans varieties: biotechnological potential, stress tolerance, and description of new species.</title>
        <authorList>
            <person name="Gostin Ar C."/>
            <person name="Ohm R.A."/>
            <person name="Kogej T."/>
            <person name="Sonjak S."/>
            <person name="Turk M."/>
            <person name="Zajc J."/>
            <person name="Zalar P."/>
            <person name="Grube M."/>
            <person name="Sun H."/>
            <person name="Han J."/>
            <person name="Sharma A."/>
            <person name="Chiniquy J."/>
            <person name="Ngan C.Y."/>
            <person name="Lipzen A."/>
            <person name="Barry K."/>
            <person name="Grigoriev I.V."/>
            <person name="Gunde-Cimerman N."/>
        </authorList>
    </citation>
    <scope>NUCLEOTIDE SEQUENCE [LARGE SCALE GENOMIC DNA]</scope>
    <source>
        <strain evidence="2 3">EXF-2481</strain>
    </source>
</reference>
<proteinExistence type="predicted"/>
<protein>
    <submittedName>
        <fullName evidence="2">Uncharacterized protein</fullName>
    </submittedName>
</protein>
<feature type="region of interest" description="Disordered" evidence="1">
    <location>
        <begin position="883"/>
        <end position="929"/>
    </location>
</feature>
<feature type="region of interest" description="Disordered" evidence="1">
    <location>
        <begin position="235"/>
        <end position="283"/>
    </location>
</feature>
<gene>
    <name evidence="2" type="ORF">AUEXF2481DRAFT_91106</name>
</gene>
<dbReference type="RefSeq" id="XP_013341226.1">
    <property type="nucleotide sequence ID" value="XM_013485772.1"/>
</dbReference>
<feature type="compositionally biased region" description="Low complexity" evidence="1">
    <location>
        <begin position="741"/>
        <end position="752"/>
    </location>
</feature>
<evidence type="ECO:0000313" key="2">
    <source>
        <dbReference type="EMBL" id="KEQ92709.1"/>
    </source>
</evidence>
<feature type="region of interest" description="Disordered" evidence="1">
    <location>
        <begin position="373"/>
        <end position="397"/>
    </location>
</feature>
<evidence type="ECO:0000256" key="1">
    <source>
        <dbReference type="SAM" id="MobiDB-lite"/>
    </source>
</evidence>
<feature type="compositionally biased region" description="Basic and acidic residues" evidence="1">
    <location>
        <begin position="774"/>
        <end position="793"/>
    </location>
</feature>